<dbReference type="InterPro" id="IPR003439">
    <property type="entry name" value="ABC_transporter-like_ATP-bd"/>
</dbReference>
<dbReference type="PANTHER" id="PTHR43394:SF1">
    <property type="entry name" value="ATP-BINDING CASSETTE SUB-FAMILY B MEMBER 10, MITOCHONDRIAL"/>
    <property type="match status" value="1"/>
</dbReference>
<dbReference type="CDD" id="cd18546">
    <property type="entry name" value="ABC_6TM_Rv0194_D2_like"/>
    <property type="match status" value="1"/>
</dbReference>
<evidence type="ECO:0000256" key="6">
    <source>
        <dbReference type="ARBA" id="ARBA00023136"/>
    </source>
</evidence>
<dbReference type="Proteomes" id="UP001551482">
    <property type="component" value="Unassembled WGS sequence"/>
</dbReference>
<dbReference type="PROSITE" id="PS50893">
    <property type="entry name" value="ABC_TRANSPORTER_2"/>
    <property type="match status" value="2"/>
</dbReference>
<dbReference type="PROSITE" id="PS50929">
    <property type="entry name" value="ABC_TM1F"/>
    <property type="match status" value="2"/>
</dbReference>
<feature type="transmembrane region" description="Helical" evidence="7">
    <location>
        <begin position="732"/>
        <end position="753"/>
    </location>
</feature>
<sequence length="1301" mass="136890">MTTPAGQPAPDVPRAADGRGWLRRILAACWQHKASVLWAFGASLAGMTVTAFVPLVQRAVIDDAVAGDTAAIGPLAVLLVVAAVFSFGAAYIRRYIGGRLSLEVQYDLRTQVFGALSRLDGARQDELQTGQIVSRAGSDINMISSVLAMLPMLTGSALLFVLSLGIMLTLSPLLTLVALAIGPGLFAVARVSRKRLFPATWAAQQEAAALAGVVDGAVTGVRVVKGFGQEAQEVARLEDAGRRLFANRMRAVRLNSRYTPTLSAIPALGQVGVLGLGGWLAIKGEITLGTFLAFSTYLGQLVGPVRLLAGLLTVGQQARASVERVYEVVDSQPLVTEKPDAVRLTSCAAGLEFDGATFGYVASRPVLDGLTLAVAPGETLALVGTSGSGKSTVSMLLPRFYDVQQGAVRVDGHDVRDLTLDSLRAAIGLVAEDSFLFSDTVRANIAYGRPDATDAQVRAAARAAEADAFISELPNGYDSVVGEQGLTLSGGQRQRIALARALITDPRILLLDDATSAVDPKIEAEIHATLRRVMAGRTTVLIAHRRSTLQLADRIAVLDRGRLVDIGTFRELDARCPLFRLLLSGPGDDAEGRDTGEPEAGAVAEAAVGAEAARTAAPAATVGQIDGVTPELWDRSGIPDADSADALAKTAAGGGSAAAAAGTGGPGGGGGGGRGAFGGGFAAMMPATPELLAQVEALPPATDKPEVDDRVARAEDRRFTLRSLLRPYRTPLLIGLVLVTLDAGAQLALPALIRDGVDRGVSDGATRTILLVSLVALGVVAADWVVNVAQVRIAGRTGERLLYTLRVKTFAHLQRLGLDYYEREMSGRIMTRMTTDVDAASTFLQTGLVSAVVSLLTFFGIMAALLILDWELALVVMSVLPVLIAATVVFRKKSAAAYDDAREKVSAVNADLQENVAGMRTAQAFRREERNSARFAERSRDYYDSRLTAQRYIALYFPFGQFLSSLAAALALIVGARRVGDGTMTAGALIAYLLYIDMFFSPIQQLSQVFDGYQQAAVGLRRIRDLLRTPTSTPGAAKPVPVPETGLKGEIVFDDVHFAYATAPDATGRQAEAISGVSLRVAPGETVALVGQTGAGKSTLVKLVARFYDVDSGAVRVDGVDVRDWDLAEYRHRLGVVPQEAYLAAGTVRDAIAYGRPDATDAEVEAAARAVGAHDAIAALAGGYLHEVGERGRTLSAGQRQLIALARAQLVDPDILLLDEATAALDLATEAAVTRAADELAQRRTTLVVAHRLTTAAKADRIAVVERGRVAETGTHDELLALGGHYAALWAAFTGVDESAA</sequence>
<organism evidence="10 11">
    <name type="scientific">Streptodolium elevatio</name>
    <dbReference type="NCBI Taxonomy" id="3157996"/>
    <lineage>
        <taxon>Bacteria</taxon>
        <taxon>Bacillati</taxon>
        <taxon>Actinomycetota</taxon>
        <taxon>Actinomycetes</taxon>
        <taxon>Kitasatosporales</taxon>
        <taxon>Streptomycetaceae</taxon>
        <taxon>Streptodolium</taxon>
    </lineage>
</organism>
<feature type="transmembrane region" description="Helical" evidence="7">
    <location>
        <begin position="173"/>
        <end position="191"/>
    </location>
</feature>
<evidence type="ECO:0000256" key="4">
    <source>
        <dbReference type="ARBA" id="ARBA00022840"/>
    </source>
</evidence>
<dbReference type="Gene3D" id="1.20.1560.10">
    <property type="entry name" value="ABC transporter type 1, transmembrane domain"/>
    <property type="match status" value="2"/>
</dbReference>
<keyword evidence="6 7" id="KW-0472">Membrane</keyword>
<keyword evidence="4 10" id="KW-0067">ATP-binding</keyword>
<feature type="domain" description="ABC transmembrane type-1" evidence="9">
    <location>
        <begin position="37"/>
        <end position="317"/>
    </location>
</feature>
<dbReference type="SUPFAM" id="SSF90123">
    <property type="entry name" value="ABC transporter transmembrane region"/>
    <property type="match status" value="2"/>
</dbReference>
<dbReference type="InterPro" id="IPR027417">
    <property type="entry name" value="P-loop_NTPase"/>
</dbReference>
<dbReference type="PANTHER" id="PTHR43394">
    <property type="entry name" value="ATP-DEPENDENT PERMEASE MDL1, MITOCHONDRIAL"/>
    <property type="match status" value="1"/>
</dbReference>
<evidence type="ECO:0000256" key="2">
    <source>
        <dbReference type="ARBA" id="ARBA00022692"/>
    </source>
</evidence>
<feature type="domain" description="ABC transmembrane type-1" evidence="9">
    <location>
        <begin position="733"/>
        <end position="1015"/>
    </location>
</feature>
<dbReference type="Pfam" id="PF00664">
    <property type="entry name" value="ABC_membrane"/>
    <property type="match status" value="2"/>
</dbReference>
<accession>A0ABV3DW00</accession>
<evidence type="ECO:0000256" key="5">
    <source>
        <dbReference type="ARBA" id="ARBA00022989"/>
    </source>
</evidence>
<feature type="transmembrane region" description="Helical" evidence="7">
    <location>
        <begin position="765"/>
        <end position="786"/>
    </location>
</feature>
<evidence type="ECO:0000259" key="9">
    <source>
        <dbReference type="PROSITE" id="PS50929"/>
    </source>
</evidence>
<evidence type="ECO:0000313" key="10">
    <source>
        <dbReference type="EMBL" id="MEU8139359.1"/>
    </source>
</evidence>
<feature type="transmembrane region" description="Helical" evidence="7">
    <location>
        <begin position="69"/>
        <end position="92"/>
    </location>
</feature>
<reference evidence="10 11" key="1">
    <citation type="submission" date="2024-06" db="EMBL/GenBank/DDBJ databases">
        <title>The Natural Products Discovery Center: Release of the First 8490 Sequenced Strains for Exploring Actinobacteria Biosynthetic Diversity.</title>
        <authorList>
            <person name="Kalkreuter E."/>
            <person name="Kautsar S.A."/>
            <person name="Yang D."/>
            <person name="Bader C.D."/>
            <person name="Teijaro C.N."/>
            <person name="Fluegel L."/>
            <person name="Davis C.M."/>
            <person name="Simpson J.R."/>
            <person name="Lauterbach L."/>
            <person name="Steele A.D."/>
            <person name="Gui C."/>
            <person name="Meng S."/>
            <person name="Li G."/>
            <person name="Viehrig K."/>
            <person name="Ye F."/>
            <person name="Su P."/>
            <person name="Kiefer A.F."/>
            <person name="Nichols A."/>
            <person name="Cepeda A.J."/>
            <person name="Yan W."/>
            <person name="Fan B."/>
            <person name="Jiang Y."/>
            <person name="Adhikari A."/>
            <person name="Zheng C.-J."/>
            <person name="Schuster L."/>
            <person name="Cowan T.M."/>
            <person name="Smanski M.J."/>
            <person name="Chevrette M.G."/>
            <person name="De Carvalho L.P.S."/>
            <person name="Shen B."/>
        </authorList>
    </citation>
    <scope>NUCLEOTIDE SEQUENCE [LARGE SCALE GENOMIC DNA]</scope>
    <source>
        <strain evidence="10 11">NPDC048946</strain>
    </source>
</reference>
<dbReference type="SMART" id="SM00382">
    <property type="entry name" value="AAA"/>
    <property type="match status" value="2"/>
</dbReference>
<keyword evidence="11" id="KW-1185">Reference proteome</keyword>
<dbReference type="InterPro" id="IPR039421">
    <property type="entry name" value="Type_1_exporter"/>
</dbReference>
<keyword evidence="2 7" id="KW-0812">Transmembrane</keyword>
<keyword evidence="3" id="KW-0547">Nucleotide-binding</keyword>
<feature type="transmembrane region" description="Helical" evidence="7">
    <location>
        <begin position="36"/>
        <end position="57"/>
    </location>
</feature>
<evidence type="ECO:0000313" key="11">
    <source>
        <dbReference type="Proteomes" id="UP001551482"/>
    </source>
</evidence>
<dbReference type="RefSeq" id="WP_358363410.1">
    <property type="nucleotide sequence ID" value="NZ_JBEZFP010000170.1"/>
</dbReference>
<feature type="transmembrane region" description="Helical" evidence="7">
    <location>
        <begin position="953"/>
        <end position="976"/>
    </location>
</feature>
<evidence type="ECO:0000259" key="8">
    <source>
        <dbReference type="PROSITE" id="PS50893"/>
    </source>
</evidence>
<evidence type="ECO:0000256" key="7">
    <source>
        <dbReference type="SAM" id="Phobius"/>
    </source>
</evidence>
<evidence type="ECO:0000256" key="3">
    <source>
        <dbReference type="ARBA" id="ARBA00022741"/>
    </source>
</evidence>
<proteinExistence type="predicted"/>
<feature type="transmembrane region" description="Helical" evidence="7">
    <location>
        <begin position="145"/>
        <end position="167"/>
    </location>
</feature>
<dbReference type="Pfam" id="PF00005">
    <property type="entry name" value="ABC_tran"/>
    <property type="match status" value="2"/>
</dbReference>
<feature type="transmembrane region" description="Helical" evidence="7">
    <location>
        <begin position="872"/>
        <end position="890"/>
    </location>
</feature>
<name>A0ABV3DW00_9ACTN</name>
<feature type="transmembrane region" description="Helical" evidence="7">
    <location>
        <begin position="288"/>
        <end position="309"/>
    </location>
</feature>
<dbReference type="InterPro" id="IPR011527">
    <property type="entry name" value="ABC1_TM_dom"/>
</dbReference>
<feature type="domain" description="ABC transporter" evidence="8">
    <location>
        <begin position="351"/>
        <end position="585"/>
    </location>
</feature>
<dbReference type="CDD" id="cd18543">
    <property type="entry name" value="ABC_6TM_Rv0194_D1_like"/>
    <property type="match status" value="1"/>
</dbReference>
<dbReference type="PROSITE" id="PS00211">
    <property type="entry name" value="ABC_TRANSPORTER_1"/>
    <property type="match status" value="1"/>
</dbReference>
<keyword evidence="5 7" id="KW-1133">Transmembrane helix</keyword>
<dbReference type="InterPro" id="IPR017871">
    <property type="entry name" value="ABC_transporter-like_CS"/>
</dbReference>
<comment type="caution">
    <text evidence="10">The sequence shown here is derived from an EMBL/GenBank/DDBJ whole genome shotgun (WGS) entry which is preliminary data.</text>
</comment>
<dbReference type="Gene3D" id="3.40.50.300">
    <property type="entry name" value="P-loop containing nucleotide triphosphate hydrolases"/>
    <property type="match status" value="2"/>
</dbReference>
<dbReference type="SUPFAM" id="SSF52540">
    <property type="entry name" value="P-loop containing nucleoside triphosphate hydrolases"/>
    <property type="match status" value="2"/>
</dbReference>
<evidence type="ECO:0000256" key="1">
    <source>
        <dbReference type="ARBA" id="ARBA00004651"/>
    </source>
</evidence>
<feature type="transmembrane region" description="Helical" evidence="7">
    <location>
        <begin position="842"/>
        <end position="866"/>
    </location>
</feature>
<comment type="subcellular location">
    <subcellularLocation>
        <location evidence="1">Cell membrane</location>
        <topology evidence="1">Multi-pass membrane protein</topology>
    </subcellularLocation>
</comment>
<dbReference type="EMBL" id="JBEZFP010000170">
    <property type="protein sequence ID" value="MEU8139359.1"/>
    <property type="molecule type" value="Genomic_DNA"/>
</dbReference>
<feature type="domain" description="ABC transporter" evidence="8">
    <location>
        <begin position="1051"/>
        <end position="1292"/>
    </location>
</feature>
<feature type="transmembrane region" description="Helical" evidence="7">
    <location>
        <begin position="258"/>
        <end position="282"/>
    </location>
</feature>
<gene>
    <name evidence="10" type="ORF">AB0C36_38405</name>
</gene>
<dbReference type="InterPro" id="IPR036640">
    <property type="entry name" value="ABC1_TM_sf"/>
</dbReference>
<dbReference type="GO" id="GO:0005524">
    <property type="term" value="F:ATP binding"/>
    <property type="evidence" value="ECO:0007669"/>
    <property type="project" value="UniProtKB-KW"/>
</dbReference>
<dbReference type="InterPro" id="IPR003593">
    <property type="entry name" value="AAA+_ATPase"/>
</dbReference>
<protein>
    <submittedName>
        <fullName evidence="10">ABC transporter ATP-binding protein</fullName>
    </submittedName>
</protein>